<keyword evidence="6 24" id="KW-0812">Transmembrane</keyword>
<dbReference type="GO" id="GO:0005537">
    <property type="term" value="F:D-mannose binding"/>
    <property type="evidence" value="ECO:0007669"/>
    <property type="project" value="UniProtKB-KW"/>
</dbReference>
<keyword evidence="18" id="KW-0325">Glycoprotein</keyword>
<evidence type="ECO:0000256" key="18">
    <source>
        <dbReference type="ARBA" id="ARBA00023180"/>
    </source>
</evidence>
<dbReference type="Proteomes" id="UP000663760">
    <property type="component" value="Chromosome 9"/>
</dbReference>
<dbReference type="GO" id="GO:0004674">
    <property type="term" value="F:protein serine/threonine kinase activity"/>
    <property type="evidence" value="ECO:0007669"/>
    <property type="project" value="UniProtKB-KW"/>
</dbReference>
<comment type="catalytic activity">
    <reaction evidence="20 21">
        <text>L-seryl-[protein] + ATP = O-phospho-L-seryl-[protein] + ADP + H(+)</text>
        <dbReference type="Rhea" id="RHEA:17989"/>
        <dbReference type="Rhea" id="RHEA-COMP:9863"/>
        <dbReference type="Rhea" id="RHEA-COMP:11604"/>
        <dbReference type="ChEBI" id="CHEBI:15378"/>
        <dbReference type="ChEBI" id="CHEBI:29999"/>
        <dbReference type="ChEBI" id="CHEBI:30616"/>
        <dbReference type="ChEBI" id="CHEBI:83421"/>
        <dbReference type="ChEBI" id="CHEBI:456216"/>
        <dbReference type="EC" id="2.7.11.1"/>
    </reaction>
</comment>
<dbReference type="EC" id="2.7.11.1" evidence="21"/>
<feature type="chain" id="PRO_5029718299" description="Receptor-like serine/threonine-protein kinase" evidence="25">
    <location>
        <begin position="29"/>
        <end position="908"/>
    </location>
</feature>
<dbReference type="InterPro" id="IPR051343">
    <property type="entry name" value="G-type_lectin_kinases/EP1-like"/>
</dbReference>
<dbReference type="InterPro" id="IPR024171">
    <property type="entry name" value="SRK-like_kinase"/>
</dbReference>
<proteinExistence type="inferred from homology"/>
<evidence type="ECO:0000256" key="8">
    <source>
        <dbReference type="ARBA" id="ARBA00022734"/>
    </source>
</evidence>
<dbReference type="InterPro" id="IPR001480">
    <property type="entry name" value="Bulb-type_lectin_dom"/>
</dbReference>
<feature type="transmembrane region" description="Helical" evidence="24">
    <location>
        <begin position="442"/>
        <end position="465"/>
    </location>
</feature>
<reference evidence="29" key="1">
    <citation type="submission" date="2020-02" db="EMBL/GenBank/DDBJ databases">
        <authorList>
            <person name="Scholz U."/>
            <person name="Mascher M."/>
            <person name="Fiebig A."/>
        </authorList>
    </citation>
    <scope>NUCLEOTIDE SEQUENCE</scope>
</reference>
<evidence type="ECO:0000256" key="24">
    <source>
        <dbReference type="SAM" id="Phobius"/>
    </source>
</evidence>
<dbReference type="GO" id="GO:0051707">
    <property type="term" value="P:response to other organism"/>
    <property type="evidence" value="ECO:0007669"/>
    <property type="project" value="UniProtKB-ARBA"/>
</dbReference>
<evidence type="ECO:0000256" key="17">
    <source>
        <dbReference type="ARBA" id="ARBA00023170"/>
    </source>
</evidence>
<dbReference type="PROSITE" id="PS50948">
    <property type="entry name" value="PAN"/>
    <property type="match status" value="1"/>
</dbReference>
<accession>A0A7I8KWZ5</accession>
<dbReference type="PROSITE" id="PS50927">
    <property type="entry name" value="BULB_LECTIN"/>
    <property type="match status" value="1"/>
</dbReference>
<evidence type="ECO:0000256" key="14">
    <source>
        <dbReference type="ARBA" id="ARBA00023035"/>
    </source>
</evidence>
<protein>
    <recommendedName>
        <fullName evidence="21">Receptor-like serine/threonine-protein kinase</fullName>
        <ecNumber evidence="21">2.7.11.1</ecNumber>
    </recommendedName>
</protein>
<keyword evidence="14" id="KW-0465">Mannose-binding</keyword>
<dbReference type="SMART" id="SM00220">
    <property type="entry name" value="S_TKc"/>
    <property type="match status" value="1"/>
</dbReference>
<dbReference type="CDD" id="cd01098">
    <property type="entry name" value="PAN_AP_plant"/>
    <property type="match status" value="1"/>
</dbReference>
<feature type="region of interest" description="Disordered" evidence="23">
    <location>
        <begin position="887"/>
        <end position="908"/>
    </location>
</feature>
<dbReference type="PROSITE" id="PS00108">
    <property type="entry name" value="PROTEIN_KINASE_ST"/>
    <property type="match status" value="1"/>
</dbReference>
<keyword evidence="5 21" id="KW-0808">Transferase</keyword>
<evidence type="ECO:0000256" key="23">
    <source>
        <dbReference type="SAM" id="MobiDB-lite"/>
    </source>
</evidence>
<organism evidence="29 30">
    <name type="scientific">Spirodela intermedia</name>
    <name type="common">Intermediate duckweed</name>
    <dbReference type="NCBI Taxonomy" id="51605"/>
    <lineage>
        <taxon>Eukaryota</taxon>
        <taxon>Viridiplantae</taxon>
        <taxon>Streptophyta</taxon>
        <taxon>Embryophyta</taxon>
        <taxon>Tracheophyta</taxon>
        <taxon>Spermatophyta</taxon>
        <taxon>Magnoliopsida</taxon>
        <taxon>Liliopsida</taxon>
        <taxon>Araceae</taxon>
        <taxon>Lemnoideae</taxon>
        <taxon>Spirodela</taxon>
    </lineage>
</organism>
<comment type="catalytic activity">
    <reaction evidence="19 21">
        <text>L-threonyl-[protein] + ATP = O-phospho-L-threonyl-[protein] + ADP + H(+)</text>
        <dbReference type="Rhea" id="RHEA:46608"/>
        <dbReference type="Rhea" id="RHEA-COMP:11060"/>
        <dbReference type="Rhea" id="RHEA-COMP:11605"/>
        <dbReference type="ChEBI" id="CHEBI:15378"/>
        <dbReference type="ChEBI" id="CHEBI:30013"/>
        <dbReference type="ChEBI" id="CHEBI:30616"/>
        <dbReference type="ChEBI" id="CHEBI:61977"/>
        <dbReference type="ChEBI" id="CHEBI:456216"/>
        <dbReference type="EC" id="2.7.11.1"/>
    </reaction>
</comment>
<evidence type="ECO:0000256" key="7">
    <source>
        <dbReference type="ARBA" id="ARBA00022729"/>
    </source>
</evidence>
<evidence type="ECO:0000256" key="4">
    <source>
        <dbReference type="ARBA" id="ARBA00022546"/>
    </source>
</evidence>
<evidence type="ECO:0000256" key="5">
    <source>
        <dbReference type="ARBA" id="ARBA00022679"/>
    </source>
</evidence>
<dbReference type="OrthoDB" id="1530339at2759"/>
<keyword evidence="4" id="KW-0348">Hemagglutinin</keyword>
<evidence type="ECO:0000256" key="13">
    <source>
        <dbReference type="ARBA" id="ARBA00022989"/>
    </source>
</evidence>
<evidence type="ECO:0000256" key="6">
    <source>
        <dbReference type="ARBA" id="ARBA00022692"/>
    </source>
</evidence>
<keyword evidence="7 25" id="KW-0732">Signal</keyword>
<feature type="domain" description="Bulb-type lectin" evidence="27">
    <location>
        <begin position="39"/>
        <end position="159"/>
    </location>
</feature>
<evidence type="ECO:0000256" key="12">
    <source>
        <dbReference type="ARBA" id="ARBA00022840"/>
    </source>
</evidence>
<dbReference type="GO" id="GO:0016020">
    <property type="term" value="C:membrane"/>
    <property type="evidence" value="ECO:0007669"/>
    <property type="project" value="UniProtKB-SubCell"/>
</dbReference>
<evidence type="ECO:0000259" key="26">
    <source>
        <dbReference type="PROSITE" id="PS50011"/>
    </source>
</evidence>
<comment type="subcellular location">
    <subcellularLocation>
        <location evidence="1">Membrane</location>
        <topology evidence="1">Single-pass membrane protein</topology>
    </subcellularLocation>
</comment>
<evidence type="ECO:0000256" key="19">
    <source>
        <dbReference type="ARBA" id="ARBA00047899"/>
    </source>
</evidence>
<evidence type="ECO:0000256" key="11">
    <source>
        <dbReference type="ARBA" id="ARBA00022777"/>
    </source>
</evidence>
<keyword evidence="8" id="KW-0430">Lectin</keyword>
<feature type="domain" description="Protein kinase" evidence="26">
    <location>
        <begin position="528"/>
        <end position="841"/>
    </location>
</feature>
<sequence>MDCHRLRLLFSVLLSLLLLLRRARPSLGAPIAVDVVYPNFTASNMHFIDTSGVFLQSPSNTFHAVIDSLGTQQPDDFYFSVVHVASATIVWSANRGAPVGNVAELVLSAEGLSLSISDGRPPVWSTPRLAGAVSAMRLADTGNLLLLGRGNTTLWESFNQPTDSFLSGQRLRVGGTGLASSSSTFNLTPGDFRLIVTADNALLQWDKGEQRYWSLSADARAAKNANAAASHLAMNASGLYLLSDGGEVVWQTSLPLASLRIGKLDSDGRLRILSYTLANSSTPQNEFVAPADDCDLPVHCAALAVCTEEQSSCSCPQGFTNEEGGCVPSDGSRLSSPSSCGGTTPGYYGLPTGMDYFAKKFRTAAATGVNLPACQSLCSQNCSCVGFYHRNSTGSCFLLEAQLGSFKTPASGENDGDLGFVKVLPPASPLPASSRRRNLPTYILPILLPSISVFLLVVLVAIILVRMRLRRREARSRYPSKEIKLGRFKSWPPSAVDGGDDKDDGDDDISIPGLPTRFSYEELRAATDDFRTRIGSGGFGEVFKGVLSDSSAVAVKRIINAGAHGKRDFCTEIAVIGNIHHVNLVKLRGFCVQGSRRLLVYEYMSRSSLDRSLFAGRGSPVLEWRERVEIALGTARGLAYLHGGCDHKIIHCDVKPENILLSDQLQAKITDFGLSKLLSPEQSAFFTTMRGTRGYLAPEWLTNSSISDRTDVYSYGMVLLEIVRGRKNCVLVGPSGDSKVISAENSASGSSFSSSAAVSSGGAANVVYFPMHALEMHERGRYLELADPRLEGRVEAAEVEKVVRVALCCLHEDPALRPAMATVVGMLEGTMPVPTPLSAYLNFLRFYGRNFSANPGTPATPATPAQPPAVGHGGFYGRTDFTATVASTGTTNSTSKSYLSAQQLSGPR</sequence>
<evidence type="ECO:0000313" key="29">
    <source>
        <dbReference type="EMBL" id="CAA7401588.1"/>
    </source>
</evidence>
<evidence type="ECO:0000256" key="20">
    <source>
        <dbReference type="ARBA" id="ARBA00048679"/>
    </source>
</evidence>
<keyword evidence="3" id="KW-0245">EGF-like domain</keyword>
<evidence type="ECO:0000313" key="30">
    <source>
        <dbReference type="Proteomes" id="UP000663760"/>
    </source>
</evidence>
<evidence type="ECO:0000256" key="21">
    <source>
        <dbReference type="PIRNR" id="PIRNR000641"/>
    </source>
</evidence>
<evidence type="ECO:0000256" key="22">
    <source>
        <dbReference type="PROSITE-ProRule" id="PRU10141"/>
    </source>
</evidence>
<dbReference type="CDD" id="cd14066">
    <property type="entry name" value="STKc_IRAK"/>
    <property type="match status" value="1"/>
</dbReference>
<dbReference type="Pfam" id="PF00069">
    <property type="entry name" value="Pkinase"/>
    <property type="match status" value="1"/>
</dbReference>
<dbReference type="Pfam" id="PF01453">
    <property type="entry name" value="B_lectin"/>
    <property type="match status" value="1"/>
</dbReference>
<gene>
    <name evidence="29" type="ORF">SI8410_09012266</name>
</gene>
<dbReference type="PIRSF" id="PIRSF000641">
    <property type="entry name" value="SRK"/>
    <property type="match status" value="1"/>
</dbReference>
<evidence type="ECO:0000256" key="15">
    <source>
        <dbReference type="ARBA" id="ARBA00023136"/>
    </source>
</evidence>
<dbReference type="PROSITE" id="PS50011">
    <property type="entry name" value="PROTEIN_KINASE_DOM"/>
    <property type="match status" value="1"/>
</dbReference>
<feature type="signal peptide" evidence="25">
    <location>
        <begin position="1"/>
        <end position="28"/>
    </location>
</feature>
<evidence type="ECO:0000256" key="1">
    <source>
        <dbReference type="ARBA" id="ARBA00004167"/>
    </source>
</evidence>
<evidence type="ECO:0000256" key="3">
    <source>
        <dbReference type="ARBA" id="ARBA00022536"/>
    </source>
</evidence>
<dbReference type="PANTHER" id="PTHR47976:SF60">
    <property type="entry name" value="RECEPTOR-LIKE SERINE_THREONINE-PROTEIN KINASE"/>
    <property type="match status" value="1"/>
</dbReference>
<dbReference type="Gene3D" id="3.30.200.20">
    <property type="entry name" value="Phosphorylase Kinase, domain 1"/>
    <property type="match status" value="1"/>
</dbReference>
<dbReference type="Gene3D" id="2.90.10.10">
    <property type="entry name" value="Bulb-type lectin domain"/>
    <property type="match status" value="2"/>
</dbReference>
<feature type="domain" description="Apple" evidence="28">
    <location>
        <begin position="340"/>
        <end position="424"/>
    </location>
</feature>
<dbReference type="FunFam" id="1.10.510.10:FF:000621">
    <property type="entry name" value="Serine/threonine-protein kinase"/>
    <property type="match status" value="1"/>
</dbReference>
<keyword evidence="16" id="KW-1015">Disulfide bond</keyword>
<dbReference type="InterPro" id="IPR017441">
    <property type="entry name" value="Protein_kinase_ATP_BS"/>
</dbReference>
<feature type="binding site" evidence="22">
    <location>
        <position position="556"/>
    </location>
    <ligand>
        <name>ATP</name>
        <dbReference type="ChEBI" id="CHEBI:30616"/>
    </ligand>
</feature>
<keyword evidence="15 24" id="KW-0472">Membrane</keyword>
<dbReference type="EMBL" id="LR746272">
    <property type="protein sequence ID" value="CAA7401588.1"/>
    <property type="molecule type" value="Genomic_DNA"/>
</dbReference>
<dbReference type="SMART" id="SM00108">
    <property type="entry name" value="B_lectin"/>
    <property type="match status" value="1"/>
</dbReference>
<dbReference type="SUPFAM" id="SSF51110">
    <property type="entry name" value="alpha-D-mannose-specific plant lectins"/>
    <property type="match status" value="1"/>
</dbReference>
<dbReference type="InterPro" id="IPR036426">
    <property type="entry name" value="Bulb-type_lectin_dom_sf"/>
</dbReference>
<evidence type="ECO:0000256" key="2">
    <source>
        <dbReference type="ARBA" id="ARBA00022527"/>
    </source>
</evidence>
<keyword evidence="12 21" id="KW-0067">ATP-binding</keyword>
<evidence type="ECO:0000256" key="25">
    <source>
        <dbReference type="SAM" id="SignalP"/>
    </source>
</evidence>
<dbReference type="PANTHER" id="PTHR47976">
    <property type="entry name" value="G-TYPE LECTIN S-RECEPTOR-LIKE SERINE/THREONINE-PROTEIN KINASE SD2-5"/>
    <property type="match status" value="1"/>
</dbReference>
<keyword evidence="30" id="KW-1185">Reference proteome</keyword>
<dbReference type="PROSITE" id="PS00107">
    <property type="entry name" value="PROTEIN_KINASE_ATP"/>
    <property type="match status" value="1"/>
</dbReference>
<dbReference type="AlphaFoldDB" id="A0A7I8KWZ5"/>
<name>A0A7I8KWZ5_SPIIN</name>
<keyword evidence="11 21" id="KW-0418">Kinase</keyword>
<comment type="similarity">
    <text evidence="21">Belongs to the protein kinase superfamily. Ser/Thr protein kinase family.</text>
</comment>
<evidence type="ECO:0000259" key="28">
    <source>
        <dbReference type="PROSITE" id="PS50948"/>
    </source>
</evidence>
<dbReference type="InterPro" id="IPR008271">
    <property type="entry name" value="Ser/Thr_kinase_AS"/>
</dbReference>
<evidence type="ECO:0000256" key="9">
    <source>
        <dbReference type="ARBA" id="ARBA00022737"/>
    </source>
</evidence>
<evidence type="ECO:0000256" key="16">
    <source>
        <dbReference type="ARBA" id="ARBA00023157"/>
    </source>
</evidence>
<dbReference type="GO" id="GO:0005524">
    <property type="term" value="F:ATP binding"/>
    <property type="evidence" value="ECO:0007669"/>
    <property type="project" value="UniProtKB-UniRule"/>
</dbReference>
<keyword evidence="2 21" id="KW-0723">Serine/threonine-protein kinase</keyword>
<dbReference type="SUPFAM" id="SSF56112">
    <property type="entry name" value="Protein kinase-like (PK-like)"/>
    <property type="match status" value="1"/>
</dbReference>
<dbReference type="Gene3D" id="1.10.510.10">
    <property type="entry name" value="Transferase(Phosphotransferase) domain 1"/>
    <property type="match status" value="1"/>
</dbReference>
<dbReference type="InterPro" id="IPR000719">
    <property type="entry name" value="Prot_kinase_dom"/>
</dbReference>
<evidence type="ECO:0000256" key="10">
    <source>
        <dbReference type="ARBA" id="ARBA00022741"/>
    </source>
</evidence>
<keyword evidence="9" id="KW-0677">Repeat</keyword>
<evidence type="ECO:0000259" key="27">
    <source>
        <dbReference type="PROSITE" id="PS50927"/>
    </source>
</evidence>
<keyword evidence="13 24" id="KW-1133">Transmembrane helix</keyword>
<dbReference type="FunFam" id="3.30.200.20:FF:000178">
    <property type="entry name" value="serine/threonine-protein kinase PBS1-like"/>
    <property type="match status" value="1"/>
</dbReference>
<dbReference type="InterPro" id="IPR011009">
    <property type="entry name" value="Kinase-like_dom_sf"/>
</dbReference>
<keyword evidence="10 21" id="KW-0547">Nucleotide-binding</keyword>
<dbReference type="InterPro" id="IPR003609">
    <property type="entry name" value="Pan_app"/>
</dbReference>
<keyword evidence="17" id="KW-0675">Receptor</keyword>